<accession>C6T2J9</accession>
<evidence type="ECO:0000256" key="2">
    <source>
        <dbReference type="SAM" id="Phobius"/>
    </source>
</evidence>
<evidence type="ECO:0008006" key="4">
    <source>
        <dbReference type="Google" id="ProtNLM"/>
    </source>
</evidence>
<sequence>MARTTLSSIFVPFLILLVIAITFFAELTPVSADLKMRKLGSHPSPPPPPLRAPSRHTRPPRPRHRHPPPHPPAIFLTFHVI</sequence>
<evidence type="ECO:0000256" key="1">
    <source>
        <dbReference type="SAM" id="MobiDB-lite"/>
    </source>
</evidence>
<feature type="non-terminal residue" evidence="3">
    <location>
        <position position="81"/>
    </location>
</feature>
<keyword evidence="2" id="KW-0472">Membrane</keyword>
<feature type="compositionally biased region" description="Basic residues" evidence="1">
    <location>
        <begin position="53"/>
        <end position="68"/>
    </location>
</feature>
<proteinExistence type="evidence at transcript level"/>
<organism evidence="3">
    <name type="scientific">Glycine max</name>
    <name type="common">Soybean</name>
    <name type="synonym">Glycine hispida</name>
    <dbReference type="NCBI Taxonomy" id="3847"/>
    <lineage>
        <taxon>Eukaryota</taxon>
        <taxon>Viridiplantae</taxon>
        <taxon>Streptophyta</taxon>
        <taxon>Embryophyta</taxon>
        <taxon>Tracheophyta</taxon>
        <taxon>Spermatophyta</taxon>
        <taxon>Magnoliopsida</taxon>
        <taxon>eudicotyledons</taxon>
        <taxon>Gunneridae</taxon>
        <taxon>Pentapetalae</taxon>
        <taxon>rosids</taxon>
        <taxon>fabids</taxon>
        <taxon>Fabales</taxon>
        <taxon>Fabaceae</taxon>
        <taxon>Papilionoideae</taxon>
        <taxon>50 kb inversion clade</taxon>
        <taxon>NPAAA clade</taxon>
        <taxon>indigoferoid/millettioid clade</taxon>
        <taxon>Phaseoleae</taxon>
        <taxon>Glycine</taxon>
        <taxon>Glycine subgen. Soja</taxon>
    </lineage>
</organism>
<dbReference type="EMBL" id="BT091658">
    <property type="protein sequence ID" value="ACU15865.1"/>
    <property type="molecule type" value="mRNA"/>
</dbReference>
<feature type="region of interest" description="Disordered" evidence="1">
    <location>
        <begin position="36"/>
        <end position="72"/>
    </location>
</feature>
<keyword evidence="2" id="KW-0812">Transmembrane</keyword>
<keyword evidence="2" id="KW-1133">Transmembrane helix</keyword>
<name>C6T2J9_SOYBN</name>
<dbReference type="AlphaFoldDB" id="C6T2J9"/>
<protein>
    <recommendedName>
        <fullName evidence="4">Transmembrane protein</fullName>
    </recommendedName>
</protein>
<evidence type="ECO:0000313" key="3">
    <source>
        <dbReference type="EMBL" id="ACU15865.1"/>
    </source>
</evidence>
<reference evidence="3" key="1">
    <citation type="submission" date="2009-08" db="EMBL/GenBank/DDBJ databases">
        <authorList>
            <person name="Cheung F."/>
            <person name="Xiao Y."/>
            <person name="Chan A."/>
            <person name="Moskal W."/>
            <person name="Town C.D."/>
        </authorList>
    </citation>
    <scope>NUCLEOTIDE SEQUENCE</scope>
</reference>
<feature type="transmembrane region" description="Helical" evidence="2">
    <location>
        <begin position="6"/>
        <end position="28"/>
    </location>
</feature>